<dbReference type="GO" id="GO:0046495">
    <property type="term" value="P:nicotinamide riboside metabolic process"/>
    <property type="evidence" value="ECO:0007669"/>
    <property type="project" value="EnsemblFungi"/>
</dbReference>
<accession>A3M083</accession>
<dbReference type="GO" id="GO:0005524">
    <property type="term" value="F:ATP binding"/>
    <property type="evidence" value="ECO:0007669"/>
    <property type="project" value="InterPro"/>
</dbReference>
<dbReference type="OrthoDB" id="10041966at2759"/>
<protein>
    <submittedName>
        <fullName evidence="2">Uridine kinase activity</fullName>
    </submittedName>
</protein>
<dbReference type="InParanoid" id="A3M083"/>
<dbReference type="InterPro" id="IPR027417">
    <property type="entry name" value="P-loop_NTPase"/>
</dbReference>
<evidence type="ECO:0000313" key="2">
    <source>
        <dbReference type="EMBL" id="ABN68671.2"/>
    </source>
</evidence>
<dbReference type="STRING" id="322104.A3M083"/>
<dbReference type="InterPro" id="IPR006083">
    <property type="entry name" value="PRK/URK"/>
</dbReference>
<dbReference type="GO" id="GO:0050262">
    <property type="term" value="F:ribosylnicotinamide kinase activity"/>
    <property type="evidence" value="ECO:0007669"/>
    <property type="project" value="EnsemblFungi"/>
</dbReference>
<sequence>MTHEEYKQVVVIAFGGPSSSGKTTCAKAVHSLIKNSRLIHLDDFYLADHLIPVDPVTGQQNWDVPEALDFARFTSYIKSIRQSHNLEDKIDTLEPDTNLKLTAQEVQQFEAKIAQNIPDLDNTLLVLVDGFMLFHDREIIQLFDVKLFFHASFETLKNRRESRKGYNTVEGFWVDPPNYFRDMVWPAYESSHKYLFENKDVDGVLKSEYKTQYQIHDIRNETGVKLYEVVDWSLQHIFAMVKRL</sequence>
<keyword evidence="2" id="KW-0418">Kinase</keyword>
<proteinExistence type="predicted"/>
<dbReference type="Pfam" id="PF00485">
    <property type="entry name" value="PRK"/>
    <property type="match status" value="1"/>
</dbReference>
<evidence type="ECO:0000313" key="3">
    <source>
        <dbReference type="Proteomes" id="UP000002258"/>
    </source>
</evidence>
<dbReference type="OMA" id="MDMEAMT"/>
<dbReference type="GeneID" id="4840911"/>
<dbReference type="KEGG" id="pic:PICST_68496"/>
<name>A3M083_PICST</name>
<dbReference type="SUPFAM" id="SSF52540">
    <property type="entry name" value="P-loop containing nucleoside triphosphate hydrolases"/>
    <property type="match status" value="1"/>
</dbReference>
<reference evidence="2 3" key="1">
    <citation type="journal article" date="2007" name="Nat. Biotechnol.">
        <title>Genome sequence of the lignocellulose-bioconverting and xylose-fermenting yeast Pichia stipitis.</title>
        <authorList>
            <person name="Jeffries T.W."/>
            <person name="Grigoriev I.V."/>
            <person name="Grimwood J."/>
            <person name="Laplaza J.M."/>
            <person name="Aerts A."/>
            <person name="Salamov A."/>
            <person name="Schmutz J."/>
            <person name="Lindquist E."/>
            <person name="Dehal P."/>
            <person name="Shapiro H."/>
            <person name="Jin Y.S."/>
            <person name="Passoth V."/>
            <person name="Richardson P.M."/>
        </authorList>
    </citation>
    <scope>NUCLEOTIDE SEQUENCE [LARGE SCALE GENOMIC DNA]</scope>
    <source>
        <strain evidence="3">ATCC 58785 / CBS 6054 / NBRC 10063 / NRRL Y-11545</strain>
    </source>
</reference>
<evidence type="ECO:0000259" key="1">
    <source>
        <dbReference type="Pfam" id="PF00485"/>
    </source>
</evidence>
<dbReference type="AlphaFoldDB" id="A3M083"/>
<dbReference type="HOGENOM" id="CLU_058668_1_1_1"/>
<dbReference type="GO" id="GO:0034355">
    <property type="term" value="P:NAD+ biosynthetic process via the salvage pathway"/>
    <property type="evidence" value="ECO:0007669"/>
    <property type="project" value="EnsemblFungi"/>
</dbReference>
<feature type="domain" description="Phosphoribulokinase/uridine kinase" evidence="1">
    <location>
        <begin position="11"/>
        <end position="155"/>
    </location>
</feature>
<dbReference type="RefSeq" id="XP_001386700.2">
    <property type="nucleotide sequence ID" value="XM_001386663.1"/>
</dbReference>
<dbReference type="PANTHER" id="PTHR10285">
    <property type="entry name" value="URIDINE KINASE"/>
    <property type="match status" value="1"/>
</dbReference>
<gene>
    <name evidence="2" type="ORF">PICST_68496</name>
</gene>
<dbReference type="EMBL" id="CP000502">
    <property type="protein sequence ID" value="ABN68671.2"/>
    <property type="molecule type" value="Genomic_DNA"/>
</dbReference>
<dbReference type="FunCoup" id="A3M083">
    <property type="interactions" value="35"/>
</dbReference>
<organism evidence="2 3">
    <name type="scientific">Scheffersomyces stipitis (strain ATCC 58785 / CBS 6054 / NBRC 10063 / NRRL Y-11545)</name>
    <name type="common">Yeast</name>
    <name type="synonym">Pichia stipitis</name>
    <dbReference type="NCBI Taxonomy" id="322104"/>
    <lineage>
        <taxon>Eukaryota</taxon>
        <taxon>Fungi</taxon>
        <taxon>Dikarya</taxon>
        <taxon>Ascomycota</taxon>
        <taxon>Saccharomycotina</taxon>
        <taxon>Pichiomycetes</taxon>
        <taxon>Debaryomycetaceae</taxon>
        <taxon>Scheffersomyces</taxon>
    </lineage>
</organism>
<dbReference type="CDD" id="cd02024">
    <property type="entry name" value="NRK1"/>
    <property type="match status" value="1"/>
</dbReference>
<keyword evidence="3" id="KW-1185">Reference proteome</keyword>
<dbReference type="Gene3D" id="3.40.50.300">
    <property type="entry name" value="P-loop containing nucleotide triphosphate hydrolases"/>
    <property type="match status" value="1"/>
</dbReference>
<dbReference type="eggNOG" id="KOG3308">
    <property type="taxonomic scope" value="Eukaryota"/>
</dbReference>
<keyword evidence="2" id="KW-0808">Transferase</keyword>
<dbReference type="Proteomes" id="UP000002258">
    <property type="component" value="Chromosome 8"/>
</dbReference>